<dbReference type="EMBL" id="CANHGI010000006">
    <property type="protein sequence ID" value="CAI5456608.1"/>
    <property type="molecule type" value="Genomic_DNA"/>
</dbReference>
<accession>A0A9P1J6C5</accession>
<sequence length="181" mass="21131">MSVNSSSEASSLSDFEIIDWPVREENEYIPEPPIREDRIVPLEVTPSPFRPTPRDPRIRRTPNPEPVRYPYFRNAPRDVTPYDNPEIIDIDSRPGNADFMRHLSSTGRDRFYRPPPQPMLPRISITTLHHLELRGTRSHRLSSTILFKLIPLKVKLNRVKINKISKLCEKITYLLLPLPFL</sequence>
<name>A0A9P1J6C5_9PELO</name>
<proteinExistence type="predicted"/>
<organism evidence="2 3">
    <name type="scientific">Caenorhabditis angaria</name>
    <dbReference type="NCBI Taxonomy" id="860376"/>
    <lineage>
        <taxon>Eukaryota</taxon>
        <taxon>Metazoa</taxon>
        <taxon>Ecdysozoa</taxon>
        <taxon>Nematoda</taxon>
        <taxon>Chromadorea</taxon>
        <taxon>Rhabditida</taxon>
        <taxon>Rhabditina</taxon>
        <taxon>Rhabditomorpha</taxon>
        <taxon>Rhabditoidea</taxon>
        <taxon>Rhabditidae</taxon>
        <taxon>Peloderinae</taxon>
        <taxon>Caenorhabditis</taxon>
    </lineage>
</organism>
<dbReference type="AlphaFoldDB" id="A0A9P1J6C5"/>
<keyword evidence="3" id="KW-1185">Reference proteome</keyword>
<evidence type="ECO:0000313" key="2">
    <source>
        <dbReference type="EMBL" id="CAI5456608.1"/>
    </source>
</evidence>
<reference evidence="2" key="1">
    <citation type="submission" date="2022-11" db="EMBL/GenBank/DDBJ databases">
        <authorList>
            <person name="Kikuchi T."/>
        </authorList>
    </citation>
    <scope>NUCLEOTIDE SEQUENCE</scope>
    <source>
        <strain evidence="2">PS1010</strain>
    </source>
</reference>
<comment type="caution">
    <text evidence="2">The sequence shown here is derived from an EMBL/GenBank/DDBJ whole genome shotgun (WGS) entry which is preliminary data.</text>
</comment>
<feature type="region of interest" description="Disordered" evidence="1">
    <location>
        <begin position="40"/>
        <end position="75"/>
    </location>
</feature>
<protein>
    <submittedName>
        <fullName evidence="2">Uncharacterized protein</fullName>
    </submittedName>
</protein>
<evidence type="ECO:0000256" key="1">
    <source>
        <dbReference type="SAM" id="MobiDB-lite"/>
    </source>
</evidence>
<gene>
    <name evidence="2" type="ORF">CAMP_LOCUS19245</name>
</gene>
<evidence type="ECO:0000313" key="3">
    <source>
        <dbReference type="Proteomes" id="UP001152747"/>
    </source>
</evidence>
<dbReference type="Proteomes" id="UP001152747">
    <property type="component" value="Unassembled WGS sequence"/>
</dbReference>